<dbReference type="Pfam" id="PF10677">
    <property type="entry name" value="DUF2490"/>
    <property type="match status" value="1"/>
</dbReference>
<evidence type="ECO:0000313" key="2">
    <source>
        <dbReference type="EMBL" id="QCY71157.1"/>
    </source>
</evidence>
<dbReference type="Proteomes" id="UP000309016">
    <property type="component" value="Chromosome"/>
</dbReference>
<dbReference type="RefSeq" id="WP_139067705.1">
    <property type="nucleotide sequence ID" value="NZ_CP040812.1"/>
</dbReference>
<keyword evidence="1" id="KW-0732">Signal</keyword>
<keyword evidence="3" id="KW-1185">Reference proteome</keyword>
<dbReference type="AlphaFoldDB" id="A0A5B7X6V1"/>
<dbReference type="InterPro" id="IPR019619">
    <property type="entry name" value="DUF2490"/>
</dbReference>
<dbReference type="KEGG" id="afla:FHG64_18145"/>
<gene>
    <name evidence="2" type="ORF">FHG64_18145</name>
</gene>
<accession>A0A5B7X6V1</accession>
<dbReference type="EMBL" id="CP040812">
    <property type="protein sequence ID" value="QCY71157.1"/>
    <property type="molecule type" value="Genomic_DNA"/>
</dbReference>
<proteinExistence type="predicted"/>
<reference evidence="2 3" key="1">
    <citation type="submission" date="2019-06" db="EMBL/GenBank/DDBJ databases">
        <title>Complete genome sequence of Antarcticibacterium flavum KCTC 52984T from an Antarctic marine sediment.</title>
        <authorList>
            <person name="Lee Y.M."/>
            <person name="Shin S.C."/>
        </authorList>
    </citation>
    <scope>NUCLEOTIDE SEQUENCE [LARGE SCALE GENOMIC DNA]</scope>
    <source>
        <strain evidence="2 3">KCTC 52984</strain>
    </source>
</reference>
<dbReference type="OrthoDB" id="1118734at2"/>
<feature type="chain" id="PRO_5023021077" evidence="1">
    <location>
        <begin position="21"/>
        <end position="275"/>
    </location>
</feature>
<evidence type="ECO:0000256" key="1">
    <source>
        <dbReference type="SAM" id="SignalP"/>
    </source>
</evidence>
<organism evidence="2 3">
    <name type="scientific">Antarcticibacterium flavum</name>
    <dbReference type="NCBI Taxonomy" id="2058175"/>
    <lineage>
        <taxon>Bacteria</taxon>
        <taxon>Pseudomonadati</taxon>
        <taxon>Bacteroidota</taxon>
        <taxon>Flavobacteriia</taxon>
        <taxon>Flavobacteriales</taxon>
        <taxon>Flavobacteriaceae</taxon>
        <taxon>Antarcticibacterium</taxon>
    </lineage>
</organism>
<name>A0A5B7X6V1_9FLAO</name>
<evidence type="ECO:0000313" key="3">
    <source>
        <dbReference type="Proteomes" id="UP000309016"/>
    </source>
</evidence>
<sequence length="275" mass="33693">MKKTLFVFILLLLVSEDIKAQFSQVTEEPTTSVEKDYTHTRGLWLGTYTKYRLNEKMFYYGEYHYRRTNNFIEDMAQVYLRFGLTYLVNNRLELTAGVVTPFYWAPQQDLPDQDNVVPQYRLWQQVLLVQPFDRLKLYHTFRFEQRWRRDYVVDSPFELTYRFRYKISGYYPLNNYKLVNKTLFASFYEEIFIQAGETITYNYMEDNRVFLGLGYILNENIQIQAGYMWTFRYNKGPTSFEHRHIPRLSIYHNLDFHRKRIERRKERVLILDEEF</sequence>
<protein>
    <submittedName>
        <fullName evidence="2">DUF2490 domain-containing protein</fullName>
    </submittedName>
</protein>
<feature type="signal peptide" evidence="1">
    <location>
        <begin position="1"/>
        <end position="20"/>
    </location>
</feature>